<evidence type="ECO:0000256" key="2">
    <source>
        <dbReference type="PROSITE-ProRule" id="PRU00168"/>
    </source>
</evidence>
<feature type="region of interest" description="Disordered" evidence="4">
    <location>
        <begin position="442"/>
        <end position="467"/>
    </location>
</feature>
<dbReference type="Pfam" id="PF00617">
    <property type="entry name" value="RasGEF"/>
    <property type="match status" value="1"/>
</dbReference>
<feature type="region of interest" description="Disordered" evidence="4">
    <location>
        <begin position="592"/>
        <end position="806"/>
    </location>
</feature>
<dbReference type="Gene3D" id="1.10.840.10">
    <property type="entry name" value="Ras guanine-nucleotide exchange factors catalytic domain"/>
    <property type="match status" value="1"/>
</dbReference>
<reference evidence="6" key="1">
    <citation type="submission" date="2020-12" db="EMBL/GenBank/DDBJ databases">
        <title>Metabolic potential, ecology and presence of endohyphal bacteria is reflected in genomic diversity of Mucoromycotina.</title>
        <authorList>
            <person name="Muszewska A."/>
            <person name="Okrasinska A."/>
            <person name="Steczkiewicz K."/>
            <person name="Drgas O."/>
            <person name="Orlowska M."/>
            <person name="Perlinska-Lenart U."/>
            <person name="Aleksandrzak-Piekarczyk T."/>
            <person name="Szatraj K."/>
            <person name="Zielenkiewicz U."/>
            <person name="Pilsyk S."/>
            <person name="Malc E."/>
            <person name="Mieczkowski P."/>
            <person name="Kruszewska J.S."/>
            <person name="Biernat P."/>
            <person name="Pawlowska J."/>
        </authorList>
    </citation>
    <scope>NUCLEOTIDE SEQUENCE</scope>
    <source>
        <strain evidence="6">WA0000067209</strain>
    </source>
</reference>
<feature type="compositionally biased region" description="Acidic residues" evidence="4">
    <location>
        <begin position="630"/>
        <end position="640"/>
    </location>
</feature>
<feature type="compositionally biased region" description="Polar residues" evidence="4">
    <location>
        <begin position="552"/>
        <end position="565"/>
    </location>
</feature>
<evidence type="ECO:0000313" key="6">
    <source>
        <dbReference type="EMBL" id="KAG2180060.1"/>
    </source>
</evidence>
<keyword evidence="3" id="KW-0175">Coiled coil</keyword>
<feature type="compositionally biased region" description="Polar residues" evidence="4">
    <location>
        <begin position="774"/>
        <end position="783"/>
    </location>
</feature>
<evidence type="ECO:0000259" key="5">
    <source>
        <dbReference type="PROSITE" id="PS50009"/>
    </source>
</evidence>
<dbReference type="InterPro" id="IPR001895">
    <property type="entry name" value="RASGEF_cat_dom"/>
</dbReference>
<dbReference type="OrthoDB" id="10254377at2759"/>
<dbReference type="PANTHER" id="PTHR23113:SF99">
    <property type="entry name" value="RASGEF DOMAIN-CONTAINING PROTEIN"/>
    <property type="match status" value="1"/>
</dbReference>
<dbReference type="GO" id="GO:0007264">
    <property type="term" value="P:small GTPase-mediated signal transduction"/>
    <property type="evidence" value="ECO:0007669"/>
    <property type="project" value="InterPro"/>
</dbReference>
<feature type="coiled-coil region" evidence="3">
    <location>
        <begin position="13"/>
        <end position="40"/>
    </location>
</feature>
<dbReference type="SMART" id="SM00147">
    <property type="entry name" value="RasGEF"/>
    <property type="match status" value="1"/>
</dbReference>
<comment type="caution">
    <text evidence="6">The sequence shown here is derived from an EMBL/GenBank/DDBJ whole genome shotgun (WGS) entry which is preliminary data.</text>
</comment>
<proteinExistence type="predicted"/>
<feature type="compositionally biased region" description="Polar residues" evidence="4">
    <location>
        <begin position="648"/>
        <end position="663"/>
    </location>
</feature>
<feature type="compositionally biased region" description="Basic and acidic residues" evidence="4">
    <location>
        <begin position="703"/>
        <end position="723"/>
    </location>
</feature>
<dbReference type="InterPro" id="IPR008937">
    <property type="entry name" value="Ras-like_GEF"/>
</dbReference>
<dbReference type="Proteomes" id="UP000654370">
    <property type="component" value="Unassembled WGS sequence"/>
</dbReference>
<accession>A0A8H7PUM5</accession>
<keyword evidence="1 2" id="KW-0344">Guanine-nucleotide releasing factor</keyword>
<feature type="region of interest" description="Disordered" evidence="4">
    <location>
        <begin position="550"/>
        <end position="577"/>
    </location>
</feature>
<dbReference type="PANTHER" id="PTHR23113">
    <property type="entry name" value="GUANINE NUCLEOTIDE EXCHANGE FACTOR"/>
    <property type="match status" value="1"/>
</dbReference>
<evidence type="ECO:0000256" key="1">
    <source>
        <dbReference type="ARBA" id="ARBA00022658"/>
    </source>
</evidence>
<name>A0A8H7PUM5_MORIS</name>
<dbReference type="SUPFAM" id="SSF48366">
    <property type="entry name" value="Ras GEF"/>
    <property type="match status" value="1"/>
</dbReference>
<sequence>MRESDNSLPLIPLSVLTKNCLKTEQELERAKNALDASKASPKPTSTEVLRHLYENERIERTRLESLKKQIQSVQSVTAFKWDPDTLAKQIAIINVQLYGKVKLDNNLAFSEPRESNLLYLTDFHRYLTASFIHQLIVWSELSRSPEGRDIDPPIQHRDSLVSHFIRTAYLLLHAYRDFSGCFAVMKALSSPEVRRIRKIWTQCPSRSKELYKELVAITSPENDYRYYREVLIQKLNMFSADSRSKEGFMICVPWINTFSTQMRHIEREYTASGHGINGGDQKQRLLSAPGAQKLTEVMLTLRKCQSNTSAEWDESATNSKIKPITVQGLRNSVDPPMDLLKLGNGDLGVYHWLVSRVFLTKQQLIDESMEVEPLMAGEELMCDDEAQSDDGEQDLNSLPAVIPDNLVSQANDISLPTELPPSTPLTQSAEDDDVGDRFQMTSQQPIEHETSTETQEYSNESVEEEMEDQISAIGETNMNDRTQKHADNSMSEIQDPGSVNILTPPSSSDPLGIIFSNQNDTTVLAENRNLIDTTEGKSDTVKQNWVVDADASNDNPISSSAQTLAQKREARKSRLSPSAPAFVPKIWGMQSLPESVQPKSTASPSSSTTFEEDVSAVSKDYSPKQNLPSGEEDLTEDDEEWKGYQPGHSGNNGANQQAYNSGSDEWKDYKSQQTSDDEVWTGYPGPSTPTTEISRRHSSRSSTSEDWKGYQAHKTEDTWKNESRQQASQHDWQGYTLETLDEDELDSSTMMNGEFGSKQRERETNVGYDPLETFKNQIQSSEPLKSKKYHQGGTIGRGASRKLNKQ</sequence>
<evidence type="ECO:0000256" key="4">
    <source>
        <dbReference type="SAM" id="MobiDB-lite"/>
    </source>
</evidence>
<dbReference type="PROSITE" id="PS50009">
    <property type="entry name" value="RASGEF_CAT"/>
    <property type="match status" value="1"/>
</dbReference>
<dbReference type="GO" id="GO:0005085">
    <property type="term" value="F:guanyl-nucleotide exchange factor activity"/>
    <property type="evidence" value="ECO:0007669"/>
    <property type="project" value="UniProtKB-KW"/>
</dbReference>
<dbReference type="EMBL" id="JAEPQZ010000006">
    <property type="protein sequence ID" value="KAG2180060.1"/>
    <property type="molecule type" value="Genomic_DNA"/>
</dbReference>
<protein>
    <recommendedName>
        <fullName evidence="5">Ras-GEF domain-containing protein</fullName>
    </recommendedName>
</protein>
<evidence type="ECO:0000256" key="3">
    <source>
        <dbReference type="SAM" id="Coils"/>
    </source>
</evidence>
<feature type="domain" description="Ras-GEF" evidence="5">
    <location>
        <begin position="82"/>
        <end position="338"/>
    </location>
</feature>
<gene>
    <name evidence="6" type="ORF">INT43_003847</name>
</gene>
<dbReference type="InterPro" id="IPR023578">
    <property type="entry name" value="Ras_GEF_dom_sf"/>
</dbReference>
<organism evidence="6 7">
    <name type="scientific">Mortierella isabellina</name>
    <name type="common">Filamentous fungus</name>
    <name type="synonym">Umbelopsis isabellina</name>
    <dbReference type="NCBI Taxonomy" id="91625"/>
    <lineage>
        <taxon>Eukaryota</taxon>
        <taxon>Fungi</taxon>
        <taxon>Fungi incertae sedis</taxon>
        <taxon>Mucoromycota</taxon>
        <taxon>Mucoromycotina</taxon>
        <taxon>Umbelopsidomycetes</taxon>
        <taxon>Umbelopsidales</taxon>
        <taxon>Umbelopsidaceae</taxon>
        <taxon>Umbelopsis</taxon>
    </lineage>
</organism>
<dbReference type="InterPro" id="IPR036964">
    <property type="entry name" value="RASGEF_cat_dom_sf"/>
</dbReference>
<evidence type="ECO:0000313" key="7">
    <source>
        <dbReference type="Proteomes" id="UP000654370"/>
    </source>
</evidence>
<keyword evidence="7" id="KW-1185">Reference proteome</keyword>
<dbReference type="AlphaFoldDB" id="A0A8H7PUM5"/>
<feature type="compositionally biased region" description="Low complexity" evidence="4">
    <location>
        <begin position="600"/>
        <end position="609"/>
    </location>
</feature>